<keyword evidence="2" id="KW-1185">Reference proteome</keyword>
<name>D8SAA3_SELML</name>
<proteinExistence type="predicted"/>
<dbReference type="InParanoid" id="D8SAA3"/>
<dbReference type="HOGENOM" id="CLU_657882_0_0_1"/>
<reference evidence="1 2" key="1">
    <citation type="journal article" date="2011" name="Science">
        <title>The Selaginella genome identifies genetic changes associated with the evolution of vascular plants.</title>
        <authorList>
            <person name="Banks J.A."/>
            <person name="Nishiyama T."/>
            <person name="Hasebe M."/>
            <person name="Bowman J.L."/>
            <person name="Gribskov M."/>
            <person name="dePamphilis C."/>
            <person name="Albert V.A."/>
            <person name="Aono N."/>
            <person name="Aoyama T."/>
            <person name="Ambrose B.A."/>
            <person name="Ashton N.W."/>
            <person name="Axtell M.J."/>
            <person name="Barker E."/>
            <person name="Barker M.S."/>
            <person name="Bennetzen J.L."/>
            <person name="Bonawitz N.D."/>
            <person name="Chapple C."/>
            <person name="Cheng C."/>
            <person name="Correa L.G."/>
            <person name="Dacre M."/>
            <person name="DeBarry J."/>
            <person name="Dreyer I."/>
            <person name="Elias M."/>
            <person name="Engstrom E.M."/>
            <person name="Estelle M."/>
            <person name="Feng L."/>
            <person name="Finet C."/>
            <person name="Floyd S.K."/>
            <person name="Frommer W.B."/>
            <person name="Fujita T."/>
            <person name="Gramzow L."/>
            <person name="Gutensohn M."/>
            <person name="Harholt J."/>
            <person name="Hattori M."/>
            <person name="Heyl A."/>
            <person name="Hirai T."/>
            <person name="Hiwatashi Y."/>
            <person name="Ishikawa M."/>
            <person name="Iwata M."/>
            <person name="Karol K.G."/>
            <person name="Koehler B."/>
            <person name="Kolukisaoglu U."/>
            <person name="Kubo M."/>
            <person name="Kurata T."/>
            <person name="Lalonde S."/>
            <person name="Li K."/>
            <person name="Li Y."/>
            <person name="Litt A."/>
            <person name="Lyons E."/>
            <person name="Manning G."/>
            <person name="Maruyama T."/>
            <person name="Michael T.P."/>
            <person name="Mikami K."/>
            <person name="Miyazaki S."/>
            <person name="Morinaga S."/>
            <person name="Murata T."/>
            <person name="Mueller-Roeber B."/>
            <person name="Nelson D.R."/>
            <person name="Obara M."/>
            <person name="Oguri Y."/>
            <person name="Olmstead R.G."/>
            <person name="Onodera N."/>
            <person name="Petersen B.L."/>
            <person name="Pils B."/>
            <person name="Prigge M."/>
            <person name="Rensing S.A."/>
            <person name="Riano-Pachon D.M."/>
            <person name="Roberts A.W."/>
            <person name="Sato Y."/>
            <person name="Scheller H.V."/>
            <person name="Schulz B."/>
            <person name="Schulz C."/>
            <person name="Shakirov E.V."/>
            <person name="Shibagaki N."/>
            <person name="Shinohara N."/>
            <person name="Shippen D.E."/>
            <person name="Soerensen I."/>
            <person name="Sotooka R."/>
            <person name="Sugimoto N."/>
            <person name="Sugita M."/>
            <person name="Sumikawa N."/>
            <person name="Tanurdzic M."/>
            <person name="Theissen G."/>
            <person name="Ulvskov P."/>
            <person name="Wakazuki S."/>
            <person name="Weng J.K."/>
            <person name="Willats W.W."/>
            <person name="Wipf D."/>
            <person name="Wolf P.G."/>
            <person name="Yang L."/>
            <person name="Zimmer A.D."/>
            <person name="Zhu Q."/>
            <person name="Mitros T."/>
            <person name="Hellsten U."/>
            <person name="Loque D."/>
            <person name="Otillar R."/>
            <person name="Salamov A."/>
            <person name="Schmutz J."/>
            <person name="Shapiro H."/>
            <person name="Lindquist E."/>
            <person name="Lucas S."/>
            <person name="Rokhsar D."/>
            <person name="Grigoriev I.V."/>
        </authorList>
    </citation>
    <scope>NUCLEOTIDE SEQUENCE [LARGE SCALE GENOMIC DNA]</scope>
</reference>
<sequence>MNKVVRIQNYLHGTFSKRFTIAYISTVPHELYGPDWLDCGVLPSASMPLDLSDFHPRGSHACETWLKKVLAAFQDLSRTSTLNPKAPGAPYYGKLDGIKVECDNERRKRAATSYSGPVSSSLRSDWRVMEGAFVMFNVPWASEGFPESKTNFYPGLQAHRPAYKHTARESGGIQVSHVCQSESVPGGRLFQVGYIDLKMLLWGYIRSVFSFPGAKLVAECTRVKPCTSLPYSSSIPSEDPLKLHEYRLLGKPLMELMSTKESLHNAMVLVMRIDKDIAISSPCSVFQLLGGVEMTAMGSAPTFMDSQRRGVVEAISARGLGNYAWLTPNWYPRQLESDGGSIRDGFAAKRSLGSLACLRAYSGGMQVSHVQVFPVEECSKEDTSTLMVSCKCYQLPGIFLVLFSFENLLFNVLLTSSD</sequence>
<evidence type="ECO:0000313" key="1">
    <source>
        <dbReference type="EMBL" id="EFJ18564.1"/>
    </source>
</evidence>
<dbReference type="KEGG" id="smo:SELMODRAFT_420017"/>
<gene>
    <name evidence="1" type="ORF">SELMODRAFT_420017</name>
</gene>
<organism evidence="2">
    <name type="scientific">Selaginella moellendorffii</name>
    <name type="common">Spikemoss</name>
    <dbReference type="NCBI Taxonomy" id="88036"/>
    <lineage>
        <taxon>Eukaryota</taxon>
        <taxon>Viridiplantae</taxon>
        <taxon>Streptophyta</taxon>
        <taxon>Embryophyta</taxon>
        <taxon>Tracheophyta</taxon>
        <taxon>Lycopodiopsida</taxon>
        <taxon>Selaginellales</taxon>
        <taxon>Selaginellaceae</taxon>
        <taxon>Selaginella</taxon>
    </lineage>
</organism>
<dbReference type="EMBL" id="GL377609">
    <property type="protein sequence ID" value="EFJ18564.1"/>
    <property type="molecule type" value="Genomic_DNA"/>
</dbReference>
<evidence type="ECO:0000313" key="2">
    <source>
        <dbReference type="Proteomes" id="UP000001514"/>
    </source>
</evidence>
<protein>
    <submittedName>
        <fullName evidence="1">Uncharacterized protein</fullName>
    </submittedName>
</protein>
<dbReference type="AlphaFoldDB" id="D8SAA3"/>
<dbReference type="STRING" id="88036.D8SAA3"/>
<accession>D8SAA3</accession>
<dbReference type="Gramene" id="EFJ18564">
    <property type="protein sequence ID" value="EFJ18564"/>
    <property type="gene ID" value="SELMODRAFT_420017"/>
</dbReference>
<dbReference type="Proteomes" id="UP000001514">
    <property type="component" value="Unassembled WGS sequence"/>
</dbReference>